<comment type="caution">
    <text evidence="2">The sequence shown here is derived from an EMBL/GenBank/DDBJ whole genome shotgun (WGS) entry which is preliminary data.</text>
</comment>
<sequence>MTCSADMKFKLSAISYQLSAIFSTVYCLLFTLFSIYSYAFLDIGLTLTSFEPYLNLQKKMQWFGYFNRPKSTIIFIALCFSLYTIYCILYTSLKKVKISLKRVLFLSILISGILIFAYPSFSHDIFNYIFNAKMVLVYKADPHQQVAANFPDSMLGFMRNI</sequence>
<feature type="transmembrane region" description="Helical" evidence="1">
    <location>
        <begin position="103"/>
        <end position="121"/>
    </location>
</feature>
<dbReference type="AlphaFoldDB" id="X0SZS7"/>
<reference evidence="2" key="1">
    <citation type="journal article" date="2014" name="Front. Microbiol.">
        <title>High frequency of phylogenetically diverse reductive dehalogenase-homologous genes in deep subseafloor sedimentary metagenomes.</title>
        <authorList>
            <person name="Kawai M."/>
            <person name="Futagami T."/>
            <person name="Toyoda A."/>
            <person name="Takaki Y."/>
            <person name="Nishi S."/>
            <person name="Hori S."/>
            <person name="Arai W."/>
            <person name="Tsubouchi T."/>
            <person name="Morono Y."/>
            <person name="Uchiyama I."/>
            <person name="Ito T."/>
            <person name="Fujiyama A."/>
            <person name="Inagaki F."/>
            <person name="Takami H."/>
        </authorList>
    </citation>
    <scope>NUCLEOTIDE SEQUENCE</scope>
    <source>
        <strain evidence="2">Expedition CK06-06</strain>
    </source>
</reference>
<dbReference type="EMBL" id="BARS01009863">
    <property type="protein sequence ID" value="GAF80636.1"/>
    <property type="molecule type" value="Genomic_DNA"/>
</dbReference>
<keyword evidence="1" id="KW-0812">Transmembrane</keyword>
<keyword evidence="1" id="KW-1133">Transmembrane helix</keyword>
<evidence type="ECO:0000256" key="1">
    <source>
        <dbReference type="SAM" id="Phobius"/>
    </source>
</evidence>
<accession>X0SZS7</accession>
<gene>
    <name evidence="2" type="ORF">S01H1_18447</name>
</gene>
<evidence type="ECO:0000313" key="2">
    <source>
        <dbReference type="EMBL" id="GAF80636.1"/>
    </source>
</evidence>
<feature type="transmembrane region" description="Helical" evidence="1">
    <location>
        <begin position="20"/>
        <end position="41"/>
    </location>
</feature>
<name>X0SZS7_9ZZZZ</name>
<feature type="transmembrane region" description="Helical" evidence="1">
    <location>
        <begin position="72"/>
        <end position="91"/>
    </location>
</feature>
<feature type="non-terminal residue" evidence="2">
    <location>
        <position position="161"/>
    </location>
</feature>
<keyword evidence="1" id="KW-0472">Membrane</keyword>
<protein>
    <submittedName>
        <fullName evidence="2">Uncharacterized protein</fullName>
    </submittedName>
</protein>
<organism evidence="2">
    <name type="scientific">marine sediment metagenome</name>
    <dbReference type="NCBI Taxonomy" id="412755"/>
    <lineage>
        <taxon>unclassified sequences</taxon>
        <taxon>metagenomes</taxon>
        <taxon>ecological metagenomes</taxon>
    </lineage>
</organism>
<proteinExistence type="predicted"/>